<organism evidence="11 12">
    <name type="scientific">Ladona fulva</name>
    <name type="common">Scarce chaser dragonfly</name>
    <name type="synonym">Libellula fulva</name>
    <dbReference type="NCBI Taxonomy" id="123851"/>
    <lineage>
        <taxon>Eukaryota</taxon>
        <taxon>Metazoa</taxon>
        <taxon>Ecdysozoa</taxon>
        <taxon>Arthropoda</taxon>
        <taxon>Hexapoda</taxon>
        <taxon>Insecta</taxon>
        <taxon>Pterygota</taxon>
        <taxon>Palaeoptera</taxon>
        <taxon>Odonata</taxon>
        <taxon>Epiprocta</taxon>
        <taxon>Anisoptera</taxon>
        <taxon>Libelluloidea</taxon>
        <taxon>Libellulidae</taxon>
        <taxon>Ladona</taxon>
    </lineage>
</organism>
<protein>
    <recommendedName>
        <fullName evidence="9">Protein Wnt</fullName>
    </recommendedName>
</protein>
<keyword evidence="8" id="KW-0449">Lipoprotein</keyword>
<keyword evidence="3 9" id="KW-0217">Developmental protein</keyword>
<evidence type="ECO:0000256" key="6">
    <source>
        <dbReference type="ARBA" id="ARBA00022687"/>
    </source>
</evidence>
<comment type="similarity">
    <text evidence="2 9">Belongs to the Wnt family.</text>
</comment>
<dbReference type="AlphaFoldDB" id="A0A8K0K8J4"/>
<comment type="function">
    <text evidence="9">Ligand for members of the frizzled family of seven transmembrane receptors.</text>
</comment>
<feature type="compositionally biased region" description="Basic and acidic residues" evidence="10">
    <location>
        <begin position="69"/>
        <end position="79"/>
    </location>
</feature>
<dbReference type="PANTHER" id="PTHR12027">
    <property type="entry name" value="WNT RELATED"/>
    <property type="match status" value="1"/>
</dbReference>
<gene>
    <name evidence="11" type="ORF">J437_LFUL008806</name>
</gene>
<comment type="caution">
    <text evidence="11">The sequence shown here is derived from an EMBL/GenBank/DDBJ whole genome shotgun (WGS) entry which is preliminary data.</text>
</comment>
<dbReference type="GO" id="GO:0005125">
    <property type="term" value="F:cytokine activity"/>
    <property type="evidence" value="ECO:0007669"/>
    <property type="project" value="TreeGrafter"/>
</dbReference>
<evidence type="ECO:0000256" key="10">
    <source>
        <dbReference type="SAM" id="MobiDB-lite"/>
    </source>
</evidence>
<evidence type="ECO:0000313" key="11">
    <source>
        <dbReference type="EMBL" id="KAG8229838.1"/>
    </source>
</evidence>
<accession>A0A8K0K8J4</accession>
<keyword evidence="5" id="KW-0272">Extracellular matrix</keyword>
<dbReference type="GO" id="GO:0000902">
    <property type="term" value="P:cell morphogenesis"/>
    <property type="evidence" value="ECO:0007669"/>
    <property type="project" value="UniProtKB-ARBA"/>
</dbReference>
<feature type="region of interest" description="Disordered" evidence="10">
    <location>
        <begin position="94"/>
        <end position="121"/>
    </location>
</feature>
<dbReference type="OrthoDB" id="5945655at2759"/>
<dbReference type="GO" id="GO:0060070">
    <property type="term" value="P:canonical Wnt signaling pathway"/>
    <property type="evidence" value="ECO:0007669"/>
    <property type="project" value="TreeGrafter"/>
</dbReference>
<dbReference type="EMBL" id="KZ308448">
    <property type="protein sequence ID" value="KAG8229838.1"/>
    <property type="molecule type" value="Genomic_DNA"/>
</dbReference>
<evidence type="ECO:0000256" key="7">
    <source>
        <dbReference type="ARBA" id="ARBA00023157"/>
    </source>
</evidence>
<keyword evidence="4" id="KW-0964">Secreted</keyword>
<keyword evidence="12" id="KW-1185">Reference proteome</keyword>
<keyword evidence="7" id="KW-1015">Disulfide bond</keyword>
<reference evidence="11" key="2">
    <citation type="submission" date="2017-10" db="EMBL/GenBank/DDBJ databases">
        <title>Ladona fulva Genome sequencing and assembly.</title>
        <authorList>
            <person name="Murali S."/>
            <person name="Richards S."/>
            <person name="Bandaranaike D."/>
            <person name="Bellair M."/>
            <person name="Blankenburg K."/>
            <person name="Chao H."/>
            <person name="Dinh H."/>
            <person name="Doddapaneni H."/>
            <person name="Dugan-Rocha S."/>
            <person name="Elkadiri S."/>
            <person name="Gnanaolivu R."/>
            <person name="Hernandez B."/>
            <person name="Skinner E."/>
            <person name="Javaid M."/>
            <person name="Lee S."/>
            <person name="Li M."/>
            <person name="Ming W."/>
            <person name="Munidasa M."/>
            <person name="Muniz J."/>
            <person name="Nguyen L."/>
            <person name="Hughes D."/>
            <person name="Osuji N."/>
            <person name="Pu L.-L."/>
            <person name="Puazo M."/>
            <person name="Qu C."/>
            <person name="Quiroz J."/>
            <person name="Raj R."/>
            <person name="Weissenberger G."/>
            <person name="Xin Y."/>
            <person name="Zou X."/>
            <person name="Han Y."/>
            <person name="Worley K."/>
            <person name="Muzny D."/>
            <person name="Gibbs R."/>
        </authorList>
    </citation>
    <scope>NUCLEOTIDE SEQUENCE</scope>
    <source>
        <strain evidence="11">Sampled in the wild</strain>
    </source>
</reference>
<dbReference type="PANTHER" id="PTHR12027:SF98">
    <property type="entry name" value="PROTEIN WNT"/>
    <property type="match status" value="1"/>
</dbReference>
<dbReference type="GO" id="GO:0007517">
    <property type="term" value="P:muscle organ development"/>
    <property type="evidence" value="ECO:0007669"/>
    <property type="project" value="UniProtKB-ARBA"/>
</dbReference>
<feature type="compositionally biased region" description="Acidic residues" evidence="10">
    <location>
        <begin position="49"/>
        <end position="68"/>
    </location>
</feature>
<comment type="subcellular location">
    <subcellularLocation>
        <location evidence="1 9">Secreted</location>
        <location evidence="1 9">Extracellular space</location>
        <location evidence="1 9">Extracellular matrix</location>
    </subcellularLocation>
</comment>
<dbReference type="FunFam" id="3.30.2460.20:FF:000001">
    <property type="entry name" value="Wnt homolog"/>
    <property type="match status" value="1"/>
</dbReference>
<proteinExistence type="inferred from homology"/>
<feature type="compositionally biased region" description="Basic residues" evidence="10">
    <location>
        <begin position="106"/>
        <end position="118"/>
    </location>
</feature>
<evidence type="ECO:0000256" key="1">
    <source>
        <dbReference type="ARBA" id="ARBA00004498"/>
    </source>
</evidence>
<dbReference type="GO" id="GO:0045165">
    <property type="term" value="P:cell fate commitment"/>
    <property type="evidence" value="ECO:0007669"/>
    <property type="project" value="TreeGrafter"/>
</dbReference>
<feature type="region of interest" description="Disordered" evidence="10">
    <location>
        <begin position="45"/>
        <end position="79"/>
    </location>
</feature>
<dbReference type="GO" id="GO:0060560">
    <property type="term" value="P:developmental growth involved in morphogenesis"/>
    <property type="evidence" value="ECO:0007669"/>
    <property type="project" value="UniProtKB-ARBA"/>
</dbReference>
<evidence type="ECO:0000256" key="4">
    <source>
        <dbReference type="ARBA" id="ARBA00022525"/>
    </source>
</evidence>
<name>A0A8K0K8J4_LADFU</name>
<evidence type="ECO:0000256" key="5">
    <source>
        <dbReference type="ARBA" id="ARBA00022530"/>
    </source>
</evidence>
<evidence type="ECO:0000256" key="2">
    <source>
        <dbReference type="ARBA" id="ARBA00005683"/>
    </source>
</evidence>
<dbReference type="GO" id="GO:0005615">
    <property type="term" value="C:extracellular space"/>
    <property type="evidence" value="ECO:0007669"/>
    <property type="project" value="TreeGrafter"/>
</dbReference>
<dbReference type="InterPro" id="IPR043158">
    <property type="entry name" value="Wnt_C"/>
</dbReference>
<dbReference type="Pfam" id="PF00110">
    <property type="entry name" value="wnt"/>
    <property type="match status" value="1"/>
</dbReference>
<sequence length="174" mass="19702">MKTCWRAAPEFRRVGDALSRRYRSAVLVADANLGRGFPLLLTAVTEAPAPDDEDDEGGSEDEDEEDAEERLRRAQPHPEDLLYFEKSPNFCEVSSVAPGTSGRKCVAGRRRPRKKRREGSKEAEDEDSCSSLCCGRGYNVVRQRRTERCGCRFQWCCNVVCSNCTREEWVTVCK</sequence>
<keyword evidence="6 9" id="KW-0879">Wnt signaling pathway</keyword>
<evidence type="ECO:0000313" key="12">
    <source>
        <dbReference type="Proteomes" id="UP000792457"/>
    </source>
</evidence>
<dbReference type="GO" id="GO:0005109">
    <property type="term" value="F:frizzled binding"/>
    <property type="evidence" value="ECO:0007669"/>
    <property type="project" value="TreeGrafter"/>
</dbReference>
<reference evidence="11" key="1">
    <citation type="submission" date="2013-04" db="EMBL/GenBank/DDBJ databases">
        <authorList>
            <person name="Qu J."/>
            <person name="Murali S.C."/>
            <person name="Bandaranaike D."/>
            <person name="Bellair M."/>
            <person name="Blankenburg K."/>
            <person name="Chao H."/>
            <person name="Dinh H."/>
            <person name="Doddapaneni H."/>
            <person name="Downs B."/>
            <person name="Dugan-Rocha S."/>
            <person name="Elkadiri S."/>
            <person name="Gnanaolivu R.D."/>
            <person name="Hernandez B."/>
            <person name="Javaid M."/>
            <person name="Jayaseelan J.C."/>
            <person name="Lee S."/>
            <person name="Li M."/>
            <person name="Ming W."/>
            <person name="Munidasa M."/>
            <person name="Muniz J."/>
            <person name="Nguyen L."/>
            <person name="Ongeri F."/>
            <person name="Osuji N."/>
            <person name="Pu L.-L."/>
            <person name="Puazo M."/>
            <person name="Qu C."/>
            <person name="Quiroz J."/>
            <person name="Raj R."/>
            <person name="Weissenberger G."/>
            <person name="Xin Y."/>
            <person name="Zou X."/>
            <person name="Han Y."/>
            <person name="Richards S."/>
            <person name="Worley K."/>
            <person name="Muzny D."/>
            <person name="Gibbs R."/>
        </authorList>
    </citation>
    <scope>NUCLEOTIDE SEQUENCE</scope>
    <source>
        <strain evidence="11">Sampled in the wild</strain>
    </source>
</reference>
<dbReference type="SMART" id="SM00097">
    <property type="entry name" value="WNT1"/>
    <property type="match status" value="1"/>
</dbReference>
<evidence type="ECO:0000256" key="8">
    <source>
        <dbReference type="ARBA" id="ARBA00023288"/>
    </source>
</evidence>
<dbReference type="Proteomes" id="UP000792457">
    <property type="component" value="Unassembled WGS sequence"/>
</dbReference>
<dbReference type="GO" id="GO:0030182">
    <property type="term" value="P:neuron differentiation"/>
    <property type="evidence" value="ECO:0007669"/>
    <property type="project" value="TreeGrafter"/>
</dbReference>
<evidence type="ECO:0000256" key="3">
    <source>
        <dbReference type="ARBA" id="ARBA00022473"/>
    </source>
</evidence>
<dbReference type="Gene3D" id="3.30.2460.20">
    <property type="match status" value="1"/>
</dbReference>
<evidence type="ECO:0000256" key="9">
    <source>
        <dbReference type="RuleBase" id="RU003500"/>
    </source>
</evidence>
<dbReference type="InterPro" id="IPR005817">
    <property type="entry name" value="Wnt"/>
</dbReference>